<name>A0A7U9XUZ5_9MOLU</name>
<keyword evidence="2" id="KW-1185">Reference proteome</keyword>
<proteinExistence type="predicted"/>
<dbReference type="GO" id="GO:0046872">
    <property type="term" value="F:metal ion binding"/>
    <property type="evidence" value="ECO:0007669"/>
    <property type="project" value="InterPro"/>
</dbReference>
<sequence length="70" mass="7817">MVAVCVGNELHEIGMRMVADFFEMDGWDTFFIGSNLPVSEIIKELKLNSVDLLAISLTTAMQLDDVQQII</sequence>
<dbReference type="Gene3D" id="3.40.50.280">
    <property type="entry name" value="Cobalamin-binding domain"/>
    <property type="match status" value="1"/>
</dbReference>
<dbReference type="CDD" id="cd02065">
    <property type="entry name" value="B12-binding_like"/>
    <property type="match status" value="1"/>
</dbReference>
<accession>A0A7U9XUZ5</accession>
<dbReference type="KEGG" id="manr:MPAN_015910"/>
<dbReference type="SUPFAM" id="SSF52242">
    <property type="entry name" value="Cobalamin (vitamin B12)-binding domain"/>
    <property type="match status" value="1"/>
</dbReference>
<dbReference type="GO" id="GO:0031419">
    <property type="term" value="F:cobalamin binding"/>
    <property type="evidence" value="ECO:0007669"/>
    <property type="project" value="InterPro"/>
</dbReference>
<evidence type="ECO:0000313" key="2">
    <source>
        <dbReference type="Proteomes" id="UP000620133"/>
    </source>
</evidence>
<gene>
    <name evidence="1" type="ORF">MPAN_015910</name>
</gene>
<dbReference type="AlphaFoldDB" id="A0A7U9XUZ5"/>
<dbReference type="Pfam" id="PF02310">
    <property type="entry name" value="B12-binding"/>
    <property type="match status" value="1"/>
</dbReference>
<dbReference type="EMBL" id="AP024412">
    <property type="protein sequence ID" value="BCR36698.1"/>
    <property type="molecule type" value="Genomic_DNA"/>
</dbReference>
<reference evidence="1" key="1">
    <citation type="submission" date="2021-01" db="EMBL/GenBank/DDBJ databases">
        <title>Draft genome sequence of Acholeplasmataceae bacterium strain Mahy22.</title>
        <authorList>
            <person name="Watanabe M."/>
            <person name="Kojima H."/>
            <person name="Fukui M."/>
        </authorList>
    </citation>
    <scope>NUCLEOTIDE SEQUENCE</scope>
    <source>
        <strain evidence="1">Mahy22</strain>
    </source>
</reference>
<dbReference type="Proteomes" id="UP000620133">
    <property type="component" value="Chromosome"/>
</dbReference>
<dbReference type="InterPro" id="IPR006158">
    <property type="entry name" value="Cobalamin-bd"/>
</dbReference>
<dbReference type="PROSITE" id="PS51332">
    <property type="entry name" value="B12_BINDING"/>
    <property type="match status" value="1"/>
</dbReference>
<dbReference type="InterPro" id="IPR036724">
    <property type="entry name" value="Cobalamin-bd_sf"/>
</dbReference>
<protein>
    <submittedName>
        <fullName evidence="1">Uncharacterized protein</fullName>
    </submittedName>
</protein>
<evidence type="ECO:0000313" key="1">
    <source>
        <dbReference type="EMBL" id="BCR36698.1"/>
    </source>
</evidence>
<organism evidence="1 2">
    <name type="scientific">Mariniplasma anaerobium</name>
    <dbReference type="NCBI Taxonomy" id="2735436"/>
    <lineage>
        <taxon>Bacteria</taxon>
        <taxon>Bacillati</taxon>
        <taxon>Mycoplasmatota</taxon>
        <taxon>Mollicutes</taxon>
        <taxon>Acholeplasmatales</taxon>
        <taxon>Acholeplasmataceae</taxon>
        <taxon>Mariniplasma</taxon>
    </lineage>
</organism>